<evidence type="ECO:0000259" key="4">
    <source>
        <dbReference type="PROSITE" id="PS50958"/>
    </source>
</evidence>
<dbReference type="FunCoup" id="A0A2J7QI99">
    <property type="interactions" value="2"/>
</dbReference>
<dbReference type="SMART" id="SM00645">
    <property type="entry name" value="Pept_C1"/>
    <property type="match status" value="1"/>
</dbReference>
<dbReference type="InParanoid" id="A0A2J7QI99"/>
<proteinExistence type="inferred from homology"/>
<feature type="chain" id="PRO_5018711989" evidence="3">
    <location>
        <begin position="18"/>
        <end position="408"/>
    </location>
</feature>
<dbReference type="EMBL" id="NEVH01013956">
    <property type="protein sequence ID" value="PNF28315.1"/>
    <property type="molecule type" value="Genomic_DNA"/>
</dbReference>
<name>A0A2J7QI99_9NEOP</name>
<reference evidence="5" key="1">
    <citation type="submission" date="2017-12" db="EMBL/GenBank/DDBJ databases">
        <title>Hemimetabolous genomes reveal molecular basis of termite eusociality.</title>
        <authorList>
            <person name="Harrison M.C."/>
            <person name="Jongepier E."/>
            <person name="Robertson H.M."/>
            <person name="Arning N."/>
            <person name="Bitard-Feildel T."/>
            <person name="Chao H."/>
            <person name="Childers C.P."/>
            <person name="Dinh H."/>
            <person name="Doddapaneni H."/>
            <person name="Dugan S."/>
            <person name="Gowin J."/>
            <person name="Greiner C."/>
            <person name="Han Y."/>
            <person name="Hu H."/>
            <person name="Hughes D.S.T."/>
            <person name="Huylmans A.-K."/>
            <person name="Kemena C."/>
            <person name="Kremer L.P.M."/>
            <person name="Lee S.L."/>
            <person name="Lopez-Ezquerra A."/>
            <person name="Mallet L."/>
            <person name="Monroy-Kuhn J.M."/>
            <person name="Moser A."/>
            <person name="Murali S.C."/>
            <person name="Muzny D.M."/>
            <person name="Otani S."/>
            <person name="Piulachs M.-D."/>
            <person name="Poelchau M."/>
            <person name="Qu J."/>
            <person name="Schaub F."/>
            <person name="Wada-Katsumata A."/>
            <person name="Worley K.C."/>
            <person name="Xie Q."/>
            <person name="Ylla G."/>
            <person name="Poulsen M."/>
            <person name="Gibbs R.A."/>
            <person name="Schal C."/>
            <person name="Richards S."/>
            <person name="Belles X."/>
            <person name="Korb J."/>
            <person name="Bornberg-Bauer E."/>
        </authorList>
    </citation>
    <scope>NUCLEOTIDE SEQUENCE [LARGE SCALE GENOMIC DNA]</scope>
    <source>
        <tissue evidence="5">Whole body</tissue>
    </source>
</reference>
<dbReference type="PANTHER" id="PTHR12411">
    <property type="entry name" value="CYSTEINE PROTEASE FAMILY C1-RELATED"/>
    <property type="match status" value="1"/>
</dbReference>
<dbReference type="SUPFAM" id="SSF54001">
    <property type="entry name" value="Cysteine proteinases"/>
    <property type="match status" value="1"/>
</dbReference>
<evidence type="ECO:0000256" key="3">
    <source>
        <dbReference type="SAM" id="SignalP"/>
    </source>
</evidence>
<dbReference type="InterPro" id="IPR038765">
    <property type="entry name" value="Papain-like_cys_pep_sf"/>
</dbReference>
<dbReference type="AlphaFoldDB" id="A0A2J7QI99"/>
<dbReference type="OrthoDB" id="3789175at2759"/>
<dbReference type="InterPro" id="IPR013128">
    <property type="entry name" value="Peptidase_C1A"/>
</dbReference>
<protein>
    <submittedName>
        <fullName evidence="5">Putative peptidase C1-like protein F26E4.3</fullName>
    </submittedName>
</protein>
<organism evidence="5 6">
    <name type="scientific">Cryptotermes secundus</name>
    <dbReference type="NCBI Taxonomy" id="105785"/>
    <lineage>
        <taxon>Eukaryota</taxon>
        <taxon>Metazoa</taxon>
        <taxon>Ecdysozoa</taxon>
        <taxon>Arthropoda</taxon>
        <taxon>Hexapoda</taxon>
        <taxon>Insecta</taxon>
        <taxon>Pterygota</taxon>
        <taxon>Neoptera</taxon>
        <taxon>Polyneoptera</taxon>
        <taxon>Dictyoptera</taxon>
        <taxon>Blattodea</taxon>
        <taxon>Blattoidea</taxon>
        <taxon>Termitoidae</taxon>
        <taxon>Kalotermitidae</taxon>
        <taxon>Cryptotermitinae</taxon>
        <taxon>Cryptotermes</taxon>
    </lineage>
</organism>
<gene>
    <name evidence="5" type="primary">F26E4.3</name>
    <name evidence="5" type="ORF">B7P43_G04758</name>
</gene>
<dbReference type="Pfam" id="PF00112">
    <property type="entry name" value="Peptidase_C1"/>
    <property type="match status" value="1"/>
</dbReference>
<keyword evidence="2" id="KW-1015">Disulfide bond</keyword>
<feature type="domain" description="SMB" evidence="4">
    <location>
        <begin position="31"/>
        <end position="80"/>
    </location>
</feature>
<keyword evidence="6" id="KW-1185">Reference proteome</keyword>
<dbReference type="InterPro" id="IPR001212">
    <property type="entry name" value="Somatomedin_B_dom"/>
</dbReference>
<evidence type="ECO:0000256" key="1">
    <source>
        <dbReference type="ARBA" id="ARBA00008455"/>
    </source>
</evidence>
<dbReference type="InterPro" id="IPR000668">
    <property type="entry name" value="Peptidase_C1A_C"/>
</dbReference>
<dbReference type="InterPro" id="IPR025660">
    <property type="entry name" value="Pept_his_AS"/>
</dbReference>
<evidence type="ECO:0000256" key="2">
    <source>
        <dbReference type="ARBA" id="ARBA00023157"/>
    </source>
</evidence>
<dbReference type="PROSITE" id="PS00639">
    <property type="entry name" value="THIOL_PROTEASE_HIS"/>
    <property type="match status" value="1"/>
</dbReference>
<dbReference type="Proteomes" id="UP000235965">
    <property type="component" value="Unassembled WGS sequence"/>
</dbReference>
<dbReference type="GO" id="GO:0008234">
    <property type="term" value="F:cysteine-type peptidase activity"/>
    <property type="evidence" value="ECO:0007669"/>
    <property type="project" value="InterPro"/>
</dbReference>
<keyword evidence="3" id="KW-0732">Signal</keyword>
<feature type="signal peptide" evidence="3">
    <location>
        <begin position="1"/>
        <end position="17"/>
    </location>
</feature>
<dbReference type="STRING" id="105785.A0A2J7QI99"/>
<accession>A0A2J7QI99</accession>
<comment type="similarity">
    <text evidence="1">Belongs to the peptidase C1 family.</text>
</comment>
<dbReference type="PROSITE" id="PS50958">
    <property type="entry name" value="SMB_2"/>
    <property type="match status" value="1"/>
</dbReference>
<evidence type="ECO:0000313" key="6">
    <source>
        <dbReference type="Proteomes" id="UP000235965"/>
    </source>
</evidence>
<dbReference type="Gene3D" id="3.90.70.10">
    <property type="entry name" value="Cysteine proteinases"/>
    <property type="match status" value="1"/>
</dbReference>
<dbReference type="GO" id="GO:0006508">
    <property type="term" value="P:proteolysis"/>
    <property type="evidence" value="ECO:0007669"/>
    <property type="project" value="InterPro"/>
</dbReference>
<comment type="caution">
    <text evidence="5">The sequence shown here is derived from an EMBL/GenBank/DDBJ whole genome shotgun (WGS) entry which is preliminary data.</text>
</comment>
<evidence type="ECO:0000313" key="5">
    <source>
        <dbReference type="EMBL" id="PNF28315.1"/>
    </source>
</evidence>
<sequence>MIAVAAVLLPLASVSEGDNYSDLPGPYCATRRGGCCYGRVDECSVPVLGTLCYCDDFCNETRSIDCCPDFMSFCLGLQPPLEIGSCYHNGLYYQFGETVKINCNLCKCQQAGNKVELLCEQNECLVEPEIILRINSGGHHFNWRASNYSIFWGRRLDEGISLRLGTLQPQKVVMRMRPVTPVYDPWRIPRSFDARNKWPGLIEGVRDQGWCGSSWALSTASVASDRFAVMSRGLEKVQLSAQHLLSCNNRGQRACQGGHLDRAWLFLRKFGVVDEPCYPYTATSGFLERCRLPKRSNLLTARCKPPAHPQTVLRTELYHMGPAYRLGSEQDIMYEIMESGPVQATMKVYQDFFLYRGGVYHRSDYGPQSVSGYHSVRIIGWGEDVTQREPIKYWVSVSCCYEFLAWSA</sequence>